<evidence type="ECO:0000256" key="2">
    <source>
        <dbReference type="SAM" id="MobiDB-lite"/>
    </source>
</evidence>
<dbReference type="Gene3D" id="1.10.287.1490">
    <property type="match status" value="1"/>
</dbReference>
<keyword evidence="1" id="KW-0175">Coiled coil</keyword>
<feature type="region of interest" description="Disordered" evidence="2">
    <location>
        <begin position="53"/>
        <end position="76"/>
    </location>
</feature>
<feature type="region of interest" description="Disordered" evidence="2">
    <location>
        <begin position="137"/>
        <end position="230"/>
    </location>
</feature>
<feature type="compositionally biased region" description="Polar residues" evidence="2">
    <location>
        <begin position="11"/>
        <end position="20"/>
    </location>
</feature>
<sequence>MAEPLADISPNKVSGSSQLPAPQPHLDDPIGLTSDDSDYSVIDYDLPQTFPSSVVGSKHSRSVNNSPMKVMKKPKYSIHDESTKENQNFSFTEHEDFLGGVSVGRLAAEDEHTSSFDANLSGFSDVTVMQGSAGVSRELEEQLSERPADRQILRESYRRERSMDRSSALNSPAAKSNFTISTPNRKSWSSPREDPRTPETVTPRANGLPSRLANLSQYSKSPESTPGSAERTQSLLLDFTTQFNAIKACPPQTPTRSRRRSQSTSPTKKSRDEPESPAKRPLPPPTPLERKFLLDFEIPPPPTPRSIPSITPKELENVKSQFLAQVAQLKAEMAGKDAQIQKLRDSVSDAERRASNGIVELRQVREELEDMSARTMLIESKLAEAGNIVHELQGQVTEGNIQLDEARNERDSCAQTRDSFKKEIDELRRENEEVSDALLQTKQELASAKKDLIVERQKRSSAPNSPARGQGSNGVAVEAAVEKAVAAANATKDMEISQAVEKVAKELHTLYKSKHEQKVTALKQSYAKRWEKRVGELEAKNSELTSANNDLSNRIMKLEEENEEHFNLSGPVVSPKDLGQRSAEIEELEKKIAEIEEEVAELQEELAMERQEKSELVMAVDELLALGGVASVSESGMGSLRKSISRASGVGIARGLSPVKGEKETKSSNSLRGGIERMGNGGNASKGRFGFA</sequence>
<feature type="region of interest" description="Disordered" evidence="2">
    <location>
        <begin position="1"/>
        <end position="34"/>
    </location>
</feature>
<dbReference type="EMBL" id="KI966412">
    <property type="protein sequence ID" value="EWC47105.1"/>
    <property type="molecule type" value="Genomic_DNA"/>
</dbReference>
<feature type="compositionally biased region" description="Basic and acidic residues" evidence="2">
    <location>
        <begin position="137"/>
        <end position="164"/>
    </location>
</feature>
<protein>
    <submittedName>
        <fullName evidence="3">Uncharacterized protein</fullName>
    </submittedName>
</protein>
<feature type="compositionally biased region" description="Polar residues" evidence="2">
    <location>
        <begin position="165"/>
        <end position="190"/>
    </location>
</feature>
<feature type="coiled-coil region" evidence="1">
    <location>
        <begin position="527"/>
        <end position="619"/>
    </location>
</feature>
<feature type="coiled-coil region" evidence="1">
    <location>
        <begin position="326"/>
        <end position="353"/>
    </location>
</feature>
<feature type="compositionally biased region" description="Polar residues" evidence="2">
    <location>
        <begin position="213"/>
        <end position="230"/>
    </location>
</feature>
<evidence type="ECO:0000313" key="3">
    <source>
        <dbReference type="EMBL" id="EWC47105.1"/>
    </source>
</evidence>
<dbReference type="Pfam" id="PF12709">
    <property type="entry name" value="Fungal_TACC"/>
    <property type="match status" value="1"/>
</dbReference>
<organism evidence="3 4">
    <name type="scientific">Drechslerella stenobrocha 248</name>
    <dbReference type="NCBI Taxonomy" id="1043628"/>
    <lineage>
        <taxon>Eukaryota</taxon>
        <taxon>Fungi</taxon>
        <taxon>Dikarya</taxon>
        <taxon>Ascomycota</taxon>
        <taxon>Pezizomycotina</taxon>
        <taxon>Orbiliomycetes</taxon>
        <taxon>Orbiliales</taxon>
        <taxon>Orbiliaceae</taxon>
        <taxon>Drechslerella</taxon>
    </lineage>
</organism>
<dbReference type="InterPro" id="IPR024312">
    <property type="entry name" value="TACC_fungi"/>
</dbReference>
<gene>
    <name evidence="3" type="ORF">DRE_03474</name>
</gene>
<evidence type="ECO:0000256" key="1">
    <source>
        <dbReference type="SAM" id="Coils"/>
    </source>
</evidence>
<feature type="coiled-coil region" evidence="1">
    <location>
        <begin position="389"/>
        <end position="451"/>
    </location>
</feature>
<dbReference type="SUPFAM" id="SSF90257">
    <property type="entry name" value="Myosin rod fragments"/>
    <property type="match status" value="1"/>
</dbReference>
<dbReference type="HOGENOM" id="CLU_393270_0_0_1"/>
<accession>W7IDN4</accession>
<feature type="region of interest" description="Disordered" evidence="2">
    <location>
        <begin position="247"/>
        <end position="288"/>
    </location>
</feature>
<reference evidence="3 4" key="1">
    <citation type="submission" date="2013-05" db="EMBL/GenBank/DDBJ databases">
        <title>Drechslerella stenobrocha genome reveals carnivorous origination and mechanical trapping mechanism of predatory fungi.</title>
        <authorList>
            <person name="Liu X."/>
            <person name="Zhang W."/>
            <person name="Liu K."/>
        </authorList>
    </citation>
    <scope>NUCLEOTIDE SEQUENCE [LARGE SCALE GENOMIC DNA]</scope>
    <source>
        <strain evidence="3 4">248</strain>
    </source>
</reference>
<keyword evidence="4" id="KW-1185">Reference proteome</keyword>
<proteinExistence type="predicted"/>
<dbReference type="Proteomes" id="UP000024837">
    <property type="component" value="Unassembled WGS sequence"/>
</dbReference>
<dbReference type="PANTHER" id="PTHR45615:SF80">
    <property type="entry name" value="GRIP DOMAIN-CONTAINING PROTEIN"/>
    <property type="match status" value="1"/>
</dbReference>
<feature type="compositionally biased region" description="Basic and acidic residues" evidence="2">
    <location>
        <begin position="269"/>
        <end position="278"/>
    </location>
</feature>
<dbReference type="PANTHER" id="PTHR45615">
    <property type="entry name" value="MYOSIN HEAVY CHAIN, NON-MUSCLE"/>
    <property type="match status" value="1"/>
</dbReference>
<name>W7IDN4_9PEZI</name>
<dbReference type="AlphaFoldDB" id="W7IDN4"/>
<dbReference type="OrthoDB" id="5367584at2759"/>
<evidence type="ECO:0000313" key="4">
    <source>
        <dbReference type="Proteomes" id="UP000024837"/>
    </source>
</evidence>
<feature type="region of interest" description="Disordered" evidence="2">
    <location>
        <begin position="654"/>
        <end position="692"/>
    </location>
</feature>